<dbReference type="GO" id="GO:0030979">
    <property type="term" value="P:alpha-glucan biosynthetic process"/>
    <property type="evidence" value="ECO:0007669"/>
    <property type="project" value="InterPro"/>
</dbReference>
<comment type="caution">
    <text evidence="4">The sequence shown here is derived from an EMBL/GenBank/DDBJ whole genome shotgun (WGS) entry which is preliminary data.</text>
</comment>
<evidence type="ECO:0000256" key="1">
    <source>
        <dbReference type="ARBA" id="ARBA00006821"/>
    </source>
</evidence>
<evidence type="ECO:0000313" key="4">
    <source>
        <dbReference type="EMBL" id="KKK48970.1"/>
    </source>
</evidence>
<evidence type="ECO:0000256" key="2">
    <source>
        <dbReference type="ARBA" id="ARBA00023277"/>
    </source>
</evidence>
<dbReference type="InterPro" id="IPR027291">
    <property type="entry name" value="Glyco_hydro_38_N_sf"/>
</dbReference>
<dbReference type="GO" id="GO:0003844">
    <property type="term" value="F:1,4-alpha-glucan branching enzyme activity"/>
    <property type="evidence" value="ECO:0007669"/>
    <property type="project" value="InterPro"/>
</dbReference>
<name>A0A0F8WL79_9ZZZZ</name>
<reference evidence="4" key="1">
    <citation type="journal article" date="2015" name="Nature">
        <title>Complex archaea that bridge the gap between prokaryotes and eukaryotes.</title>
        <authorList>
            <person name="Spang A."/>
            <person name="Saw J.H."/>
            <person name="Jorgensen S.L."/>
            <person name="Zaremba-Niedzwiedzka K."/>
            <person name="Martijn J."/>
            <person name="Lind A.E."/>
            <person name="van Eijk R."/>
            <person name="Schleper C."/>
            <person name="Guy L."/>
            <person name="Ettema T.J."/>
        </authorList>
    </citation>
    <scope>NUCLEOTIDE SEQUENCE</scope>
</reference>
<dbReference type="SUPFAM" id="SSF88713">
    <property type="entry name" value="Glycoside hydrolase/deacetylase"/>
    <property type="match status" value="1"/>
</dbReference>
<comment type="similarity">
    <text evidence="1">Belongs to the glycosyl hydrolase 57 family.</text>
</comment>
<dbReference type="GO" id="GO:0005576">
    <property type="term" value="C:extracellular region"/>
    <property type="evidence" value="ECO:0007669"/>
    <property type="project" value="TreeGrafter"/>
</dbReference>
<dbReference type="PANTHER" id="PTHR41695">
    <property type="entry name" value="1,4-ALPHA-GLUCAN BRANCHING ENZYME RV3031-RELATED"/>
    <property type="match status" value="1"/>
</dbReference>
<keyword evidence="2" id="KW-0119">Carbohydrate metabolism</keyword>
<organism evidence="4">
    <name type="scientific">marine sediment metagenome</name>
    <dbReference type="NCBI Taxonomy" id="412755"/>
    <lineage>
        <taxon>unclassified sequences</taxon>
        <taxon>metagenomes</taxon>
        <taxon>ecological metagenomes</taxon>
    </lineage>
</organism>
<feature type="non-terminal residue" evidence="4">
    <location>
        <position position="247"/>
    </location>
</feature>
<protein>
    <recommendedName>
        <fullName evidence="3">Glycoside hydrolase family 57 N-terminal domain-containing protein</fullName>
    </recommendedName>
</protein>
<dbReference type="InterPro" id="IPR040042">
    <property type="entry name" value="Branching_enz_MT3115-like"/>
</dbReference>
<accession>A0A0F8WL79</accession>
<dbReference type="InterPro" id="IPR004300">
    <property type="entry name" value="Glyco_hydro_57_N"/>
</dbReference>
<gene>
    <name evidence="4" type="ORF">LCGC14_3139770</name>
</gene>
<dbReference type="PANTHER" id="PTHR41695:SF1">
    <property type="entry name" value="1,4-ALPHA-GLUCAN BRANCHING ENZYME TK1436"/>
    <property type="match status" value="1"/>
</dbReference>
<sequence length="247" mass="28382">MTEIGSFCFVLHAHLPWVIGHGVWPHGMDWINEAAAETYVPLLMELNKLVDDGYHPKLTVGLTPVLCEMLRNPRFISSFIGYLDEKINAAVFDFDDFTTNKFEEGRIKLTKWWEEFYSRVKDDFIHRYNKDIVGAFKNLQDQGLLDIITCGATHGYAPLLSKESSIDAQFKTAVDSYKRHFGRAPTGVWLPECAYRPGYKWKNPITEEEYERPGIEYFLAKNGLKYFFIDTALLLGGKSQGVYAARF</sequence>
<dbReference type="Gene3D" id="3.20.110.10">
    <property type="entry name" value="Glycoside hydrolase 38, N terminal domain"/>
    <property type="match status" value="1"/>
</dbReference>
<dbReference type="InterPro" id="IPR011330">
    <property type="entry name" value="Glyco_hydro/deAcase_b/a-brl"/>
</dbReference>
<dbReference type="AlphaFoldDB" id="A0A0F8WL79"/>
<feature type="domain" description="Glycoside hydrolase family 57 N-terminal" evidence="3">
    <location>
        <begin position="9"/>
        <end position="231"/>
    </location>
</feature>
<dbReference type="EMBL" id="LAZR01068795">
    <property type="protein sequence ID" value="KKK48970.1"/>
    <property type="molecule type" value="Genomic_DNA"/>
</dbReference>
<dbReference type="Pfam" id="PF03065">
    <property type="entry name" value="Glyco_hydro_57"/>
    <property type="match status" value="1"/>
</dbReference>
<evidence type="ECO:0000259" key="3">
    <source>
        <dbReference type="Pfam" id="PF03065"/>
    </source>
</evidence>
<proteinExistence type="inferred from homology"/>